<dbReference type="AlphaFoldDB" id="A0A1W9HVP9"/>
<reference evidence="1 2" key="1">
    <citation type="journal article" date="2017" name="Water Res.">
        <title>Comammox in drinking water systems.</title>
        <authorList>
            <person name="Wang Y."/>
            <person name="Ma L."/>
            <person name="Mao Y."/>
            <person name="Jiang X."/>
            <person name="Xia Y."/>
            <person name="Yu K."/>
            <person name="Li B."/>
            <person name="Zhang T."/>
        </authorList>
    </citation>
    <scope>NUCLEOTIDE SEQUENCE [LARGE SCALE GENOMIC DNA]</scope>
    <source>
        <strain evidence="1">SG_bin8</strain>
    </source>
</reference>
<evidence type="ECO:0000313" key="1">
    <source>
        <dbReference type="EMBL" id="OQW51509.1"/>
    </source>
</evidence>
<proteinExistence type="predicted"/>
<organism evidence="1 2">
    <name type="scientific">Candidatus Raskinella chloraquaticus</name>
    <dbReference type="NCBI Taxonomy" id="1951219"/>
    <lineage>
        <taxon>Bacteria</taxon>
        <taxon>Pseudomonadati</taxon>
        <taxon>Pseudomonadota</taxon>
        <taxon>Alphaproteobacteria</taxon>
        <taxon>Hyphomicrobiales</taxon>
        <taxon>Phreatobacteraceae</taxon>
        <taxon>Candidatus Raskinella</taxon>
    </lineage>
</organism>
<accession>A0A1W9HVP9</accession>
<gene>
    <name evidence="1" type="ORF">A4S15_11610</name>
</gene>
<comment type="caution">
    <text evidence="1">The sequence shown here is derived from an EMBL/GenBank/DDBJ whole genome shotgun (WGS) entry which is preliminary data.</text>
</comment>
<name>A0A1W9HVP9_9HYPH</name>
<dbReference type="EMBL" id="LWDL01000019">
    <property type="protein sequence ID" value="OQW51509.1"/>
    <property type="molecule type" value="Genomic_DNA"/>
</dbReference>
<dbReference type="Proteomes" id="UP000192872">
    <property type="component" value="Unassembled WGS sequence"/>
</dbReference>
<dbReference type="STRING" id="1827387.A4S15_11610"/>
<protein>
    <submittedName>
        <fullName evidence="1">Argininosuccinate lyase</fullName>
    </submittedName>
</protein>
<keyword evidence="1" id="KW-0456">Lyase</keyword>
<sequence>MLAAQINAQAQNRQDFVLINKTGYEISEVYISTIKTNDWEENVIGDESLEDDEARTIRFANAGKACIWDLKVVYEDDDSTAVWNGIDLCKTSRVTLFYNRNSGRTSATFD</sequence>
<evidence type="ECO:0000313" key="2">
    <source>
        <dbReference type="Proteomes" id="UP000192872"/>
    </source>
</evidence>
<dbReference type="GO" id="GO:0016829">
    <property type="term" value="F:lyase activity"/>
    <property type="evidence" value="ECO:0007669"/>
    <property type="project" value="UniProtKB-KW"/>
</dbReference>